<keyword evidence="1" id="KW-0547">Nucleotide-binding</keyword>
<dbReference type="PANTHER" id="PTHR11089">
    <property type="entry name" value="GTP-BINDING PROTEIN-RELATED"/>
    <property type="match status" value="1"/>
</dbReference>
<dbReference type="EMBL" id="CM004398">
    <property type="protein sequence ID" value="OAY34714.1"/>
    <property type="molecule type" value="Genomic_DNA"/>
</dbReference>
<dbReference type="GO" id="GO:0005525">
    <property type="term" value="F:GTP binding"/>
    <property type="evidence" value="ECO:0007669"/>
    <property type="project" value="UniProtKB-KW"/>
</dbReference>
<name>A0A2C9UTK1_MANES</name>
<evidence type="ECO:0000256" key="2">
    <source>
        <dbReference type="ARBA" id="ARBA00023134"/>
    </source>
</evidence>
<keyword evidence="2" id="KW-0342">GTP-binding</keyword>
<dbReference type="AlphaFoldDB" id="A0A2C9UTK1"/>
<evidence type="ECO:0000313" key="3">
    <source>
        <dbReference type="EMBL" id="OAY34714.1"/>
    </source>
</evidence>
<reference evidence="3" key="1">
    <citation type="submission" date="2016-02" db="EMBL/GenBank/DDBJ databases">
        <title>WGS assembly of Manihot esculenta.</title>
        <authorList>
            <person name="Bredeson J.V."/>
            <person name="Prochnik S.E."/>
            <person name="Lyons J.B."/>
            <person name="Schmutz J."/>
            <person name="Grimwood J."/>
            <person name="Vrebalov J."/>
            <person name="Bart R.S."/>
            <person name="Amuge T."/>
            <person name="Ferguson M.E."/>
            <person name="Green R."/>
            <person name="Putnam N."/>
            <person name="Stites J."/>
            <person name="Rounsley S."/>
            <person name="Rokhsar D.S."/>
        </authorList>
    </citation>
    <scope>NUCLEOTIDE SEQUENCE [LARGE SCALE GENOMIC DNA]</scope>
    <source>
        <tissue evidence="3">Leaf</tissue>
    </source>
</reference>
<sequence length="89" mass="10032">MDLHALFQDKKRKLGLLEDEGISNFADVASAKNQNFEAQNSNDDFGGISRTRDNADRTFYKELVKVIEVSDVILEVLDARDPLVSVVLY</sequence>
<proteinExistence type="predicted"/>
<dbReference type="InterPro" id="IPR050755">
    <property type="entry name" value="TRAFAC_YlqF/YawG_RiboMat"/>
</dbReference>
<accession>A0A2C9UTK1</accession>
<dbReference type="STRING" id="3983.A0A2C9UTK1"/>
<protein>
    <submittedName>
        <fullName evidence="3">Uncharacterized protein</fullName>
    </submittedName>
</protein>
<gene>
    <name evidence="3" type="ORF">MANES_12G041100</name>
</gene>
<dbReference type="PANTHER" id="PTHR11089:SF30">
    <property type="entry name" value="GUANINE NUCLEOTIDE-BINDING PROTEIN-LIKE 3 HOMOLOG"/>
    <property type="match status" value="1"/>
</dbReference>
<organism evidence="3">
    <name type="scientific">Manihot esculenta</name>
    <name type="common">Cassava</name>
    <name type="synonym">Jatropha manihot</name>
    <dbReference type="NCBI Taxonomy" id="3983"/>
    <lineage>
        <taxon>Eukaryota</taxon>
        <taxon>Viridiplantae</taxon>
        <taxon>Streptophyta</taxon>
        <taxon>Embryophyta</taxon>
        <taxon>Tracheophyta</taxon>
        <taxon>Spermatophyta</taxon>
        <taxon>Magnoliopsida</taxon>
        <taxon>eudicotyledons</taxon>
        <taxon>Gunneridae</taxon>
        <taxon>Pentapetalae</taxon>
        <taxon>rosids</taxon>
        <taxon>fabids</taxon>
        <taxon>Malpighiales</taxon>
        <taxon>Euphorbiaceae</taxon>
        <taxon>Crotonoideae</taxon>
        <taxon>Manihoteae</taxon>
        <taxon>Manihot</taxon>
    </lineage>
</organism>
<evidence type="ECO:0000256" key="1">
    <source>
        <dbReference type="ARBA" id="ARBA00022741"/>
    </source>
</evidence>